<dbReference type="InterPro" id="IPR036869">
    <property type="entry name" value="J_dom_sf"/>
</dbReference>
<sequence length="703" mass="80713">MPNMNQNKVKALLEQRDAEQKIICNDYTGARDNLLRAQQLFPAIDYIGSMLTVCDILSAANIKFPGYGIDYYWVLQLTPPSTFDDVKSRYQRLLALLQPIKIKFPGTKLALKLVEDAFSMLSDRAKRSAYDLEKECITTTKFSEDIGALKFNLQNFLDVDQQHDRIICQQPFSDVSRDLNFKENIRADRDMSIDSINLSKISQPINLEENLPCSSKALAQKRPCQDYYNFENDRKPELLKVGQIWGAQYRANLPHNFRYARVACNSARAVLVRWLKPTPISVGERRWCDAGLPVACGSFDLNPEMNDEESWSMVFSYKCSWVRGVTDEQFEIYPRRGEIWALYKDWNLHEWAHNPGSVKRCKFELVEIISDFSKYLGGDGACLVKVDGFKSIFERQKIGGSPVTFHIPPDNLYIFSHNVLAYRFKGGEIDEVVDGMFELDQLALPDIMVQEIDSQKATKNGNAGDFSSNVPLGGLPSLKSYPEDKVLEPSWSSNDFATGQVWAVYSGKDILPRQYTRIDNVISESQACVTFLESQPNLEHEIDWKKENLPIVCGIFKVSGTSVNLEMSQFSYLVNCQKSNDESFYRIYPLKGEIWAMYKNWNSKWKKHSDYENYQCHVVQLLSDFRERDEITIARLKEVKGCLTFFHRQQFDGFDLTHAVSKAEMLGFSHRIPAFRVPGIGRYGIPESSWHLEPNALPPKRRI</sequence>
<dbReference type="Pfam" id="PF11926">
    <property type="entry name" value="DUF3444"/>
    <property type="match status" value="2"/>
</dbReference>
<organism evidence="2">
    <name type="scientific">Fagus sylvatica</name>
    <name type="common">Beechnut</name>
    <dbReference type="NCBI Taxonomy" id="28930"/>
    <lineage>
        <taxon>Eukaryota</taxon>
        <taxon>Viridiplantae</taxon>
        <taxon>Streptophyta</taxon>
        <taxon>Embryophyta</taxon>
        <taxon>Tracheophyta</taxon>
        <taxon>Spermatophyta</taxon>
        <taxon>Magnoliopsida</taxon>
        <taxon>eudicotyledons</taxon>
        <taxon>Gunneridae</taxon>
        <taxon>Pentapetalae</taxon>
        <taxon>rosids</taxon>
        <taxon>fabids</taxon>
        <taxon>Fagales</taxon>
        <taxon>Fagaceae</taxon>
        <taxon>Fagus</taxon>
    </lineage>
</organism>
<reference evidence="2" key="1">
    <citation type="submission" date="2018-02" db="EMBL/GenBank/DDBJ databases">
        <authorList>
            <person name="Cohen D.B."/>
            <person name="Kent A.D."/>
        </authorList>
    </citation>
    <scope>NUCLEOTIDE SEQUENCE</scope>
</reference>
<evidence type="ECO:0000259" key="1">
    <source>
        <dbReference type="PROSITE" id="PS50076"/>
    </source>
</evidence>
<gene>
    <name evidence="2" type="ORF">FSB_LOCUS16392</name>
</gene>
<dbReference type="InterPro" id="IPR001623">
    <property type="entry name" value="DnaJ_domain"/>
</dbReference>
<dbReference type="Gene3D" id="1.10.287.110">
    <property type="entry name" value="DnaJ domain"/>
    <property type="match status" value="1"/>
</dbReference>
<name>A0A2N9FN51_FAGSY</name>
<dbReference type="PANTHER" id="PTHR47374:SF10">
    <property type="entry name" value="HEAT SHOCK N-TERMINAL DOMAIN-CONTAINING PROTEIN, PUTATIVE-RELATED"/>
    <property type="match status" value="1"/>
</dbReference>
<dbReference type="PROSITE" id="PS50076">
    <property type="entry name" value="DNAJ_2"/>
    <property type="match status" value="1"/>
</dbReference>
<dbReference type="Pfam" id="PF00226">
    <property type="entry name" value="DnaJ"/>
    <property type="match status" value="1"/>
</dbReference>
<dbReference type="AlphaFoldDB" id="A0A2N9FN51"/>
<dbReference type="SUPFAM" id="SSF46565">
    <property type="entry name" value="Chaperone J-domain"/>
    <property type="match status" value="1"/>
</dbReference>
<protein>
    <recommendedName>
        <fullName evidence="1">J domain-containing protein</fullName>
    </recommendedName>
</protein>
<accession>A0A2N9FN51</accession>
<dbReference type="PANTHER" id="PTHR47374">
    <property type="entry name" value="ENDOSOME ANTIGEN-LIKE PROTEIN, PUTATIVE (DUF3444)-RELATED"/>
    <property type="match status" value="1"/>
</dbReference>
<dbReference type="InterPro" id="IPR024593">
    <property type="entry name" value="DUF3444"/>
</dbReference>
<feature type="domain" description="J" evidence="1">
    <location>
        <begin position="70"/>
        <end position="134"/>
    </location>
</feature>
<dbReference type="EMBL" id="OIVN01001001">
    <property type="protein sequence ID" value="SPC88510.1"/>
    <property type="molecule type" value="Genomic_DNA"/>
</dbReference>
<evidence type="ECO:0000313" key="2">
    <source>
        <dbReference type="EMBL" id="SPC88510.1"/>
    </source>
</evidence>
<proteinExistence type="predicted"/>